<protein>
    <submittedName>
        <fullName evidence="1">Uncharacterized protein</fullName>
    </submittedName>
</protein>
<gene>
    <name evidence="1" type="ORF">IPOD504_LOCUS7591</name>
</gene>
<organism evidence="1 2">
    <name type="scientific">Iphiclides podalirius</name>
    <name type="common">scarce swallowtail</name>
    <dbReference type="NCBI Taxonomy" id="110791"/>
    <lineage>
        <taxon>Eukaryota</taxon>
        <taxon>Metazoa</taxon>
        <taxon>Ecdysozoa</taxon>
        <taxon>Arthropoda</taxon>
        <taxon>Hexapoda</taxon>
        <taxon>Insecta</taxon>
        <taxon>Pterygota</taxon>
        <taxon>Neoptera</taxon>
        <taxon>Endopterygota</taxon>
        <taxon>Lepidoptera</taxon>
        <taxon>Glossata</taxon>
        <taxon>Ditrysia</taxon>
        <taxon>Papilionoidea</taxon>
        <taxon>Papilionidae</taxon>
        <taxon>Papilioninae</taxon>
        <taxon>Iphiclides</taxon>
    </lineage>
</organism>
<proteinExistence type="predicted"/>
<accession>A0ABN8IBI7</accession>
<dbReference type="EMBL" id="OW152814">
    <property type="protein sequence ID" value="CAH2050654.1"/>
    <property type="molecule type" value="Genomic_DNA"/>
</dbReference>
<dbReference type="Proteomes" id="UP000837857">
    <property type="component" value="Chromosome 2"/>
</dbReference>
<feature type="non-terminal residue" evidence="1">
    <location>
        <position position="87"/>
    </location>
</feature>
<evidence type="ECO:0000313" key="2">
    <source>
        <dbReference type="Proteomes" id="UP000837857"/>
    </source>
</evidence>
<keyword evidence="2" id="KW-1185">Reference proteome</keyword>
<sequence>MIASECAPPSAVYGVEPSSVSAALITRSNEFRLRSQDNAGRLLNEASCLAGFERWRIANKQRTGRVRIRYLLDTRRGARTHARMVYE</sequence>
<reference evidence="1" key="1">
    <citation type="submission" date="2022-03" db="EMBL/GenBank/DDBJ databases">
        <authorList>
            <person name="Martin H S."/>
        </authorList>
    </citation>
    <scope>NUCLEOTIDE SEQUENCE</scope>
</reference>
<evidence type="ECO:0000313" key="1">
    <source>
        <dbReference type="EMBL" id="CAH2050654.1"/>
    </source>
</evidence>
<name>A0ABN8IBI7_9NEOP</name>